<evidence type="ECO:0000256" key="1">
    <source>
        <dbReference type="SAM" id="Phobius"/>
    </source>
</evidence>
<dbReference type="OrthoDB" id="2873672at2"/>
<feature type="transmembrane region" description="Helical" evidence="1">
    <location>
        <begin position="20"/>
        <end position="40"/>
    </location>
</feature>
<dbReference type="RefSeq" id="WP_037161855.1">
    <property type="nucleotide sequence ID" value="NZ_CAJXID010000004.1"/>
</dbReference>
<comment type="caution">
    <text evidence="3">The sequence shown here is derived from an EMBL/GenBank/DDBJ whole genome shotgun (WGS) entry which is preliminary data.</text>
</comment>
<evidence type="ECO:0000259" key="2">
    <source>
        <dbReference type="Pfam" id="PF09990"/>
    </source>
</evidence>
<sequence>MTTSYSTTTTGRTGFAVSSLFVPFPFVCFTLTLFTDIIYWQTSFLMWQNFSSWLLLAGLVGGGFGLLAGAIDMARRSTRMVGPGWAAAVAYIVVLALAFLNSLIHANDGWPAVVPNGLIVSALTVAMILVTVLLAARKRSRVIWSVER</sequence>
<dbReference type="Proteomes" id="UP000052167">
    <property type="component" value="Unassembled WGS sequence"/>
</dbReference>
<dbReference type="EMBL" id="JOKJ01000018">
    <property type="protein sequence ID" value="KEQ05840.1"/>
    <property type="molecule type" value="Genomic_DNA"/>
</dbReference>
<accession>A0A922T5D2</accession>
<keyword evidence="1" id="KW-0472">Membrane</keyword>
<feature type="domain" description="DUF2231" evidence="2">
    <location>
        <begin position="19"/>
        <end position="135"/>
    </location>
</feature>
<gene>
    <name evidence="3" type="ORF">GV68_08020</name>
</gene>
<evidence type="ECO:0000313" key="4">
    <source>
        <dbReference type="Proteomes" id="UP000052167"/>
    </source>
</evidence>
<feature type="transmembrane region" description="Helical" evidence="1">
    <location>
        <begin position="116"/>
        <end position="136"/>
    </location>
</feature>
<feature type="transmembrane region" description="Helical" evidence="1">
    <location>
        <begin position="83"/>
        <end position="104"/>
    </location>
</feature>
<organism evidence="3 4">
    <name type="scientific">Pseudorhizobium pelagicum</name>
    <dbReference type="NCBI Taxonomy" id="1509405"/>
    <lineage>
        <taxon>Bacteria</taxon>
        <taxon>Pseudomonadati</taxon>
        <taxon>Pseudomonadota</taxon>
        <taxon>Alphaproteobacteria</taxon>
        <taxon>Hyphomicrobiales</taxon>
        <taxon>Rhizobiaceae</taxon>
        <taxon>Rhizobium/Agrobacterium group</taxon>
        <taxon>Pseudorhizobium</taxon>
    </lineage>
</organism>
<dbReference type="InterPro" id="IPR019251">
    <property type="entry name" value="DUF2231_TM"/>
</dbReference>
<proteinExistence type="predicted"/>
<reference evidence="3 4" key="1">
    <citation type="submission" date="2014-06" db="EMBL/GenBank/DDBJ databases">
        <title>Rhizobium pelagicum/R2-400B4.</title>
        <authorList>
            <person name="Kimes N.E."/>
            <person name="Lopez-Perez M."/>
        </authorList>
    </citation>
    <scope>NUCLEOTIDE SEQUENCE [LARGE SCALE GENOMIC DNA]</scope>
    <source>
        <strain evidence="3 4">R2-400B4</strain>
    </source>
</reference>
<keyword evidence="4" id="KW-1185">Reference proteome</keyword>
<feature type="transmembrane region" description="Helical" evidence="1">
    <location>
        <begin position="52"/>
        <end position="71"/>
    </location>
</feature>
<keyword evidence="1" id="KW-0812">Transmembrane</keyword>
<evidence type="ECO:0000313" key="3">
    <source>
        <dbReference type="EMBL" id="KEQ05840.1"/>
    </source>
</evidence>
<name>A0A922T5D2_9HYPH</name>
<keyword evidence="1" id="KW-1133">Transmembrane helix</keyword>
<dbReference type="Pfam" id="PF09990">
    <property type="entry name" value="DUF2231"/>
    <property type="match status" value="1"/>
</dbReference>
<dbReference type="AlphaFoldDB" id="A0A922T5D2"/>
<protein>
    <submittedName>
        <fullName evidence="3">Membrane protein</fullName>
    </submittedName>
</protein>